<sequence length="173" mass="20587">MDEIQKRRISLLNQHLDNTRAFQYKYFEHLYSSLAKSETAMMAAFLSFSSLGINYSINHRTSFEIWLFSVVIFINLGWPLISNIYKQKKSQHFLNIIRDLEAPVHEFTDSMNLKSWNEIEISYSSRFSKFSQQIDEGNRMYKWIDISYNTLRIISFLLLTAGWIKLILPYFSK</sequence>
<gene>
    <name evidence="2" type="ORF">MB14_14020</name>
</gene>
<organism evidence="2 3">
    <name type="scientific">Roseivirga ehrenbergii (strain DSM 102268 / JCM 13514 / KCTC 12282 / NCIMB 14502 / KMM 6017)</name>
    <dbReference type="NCBI Taxonomy" id="279360"/>
    <lineage>
        <taxon>Bacteria</taxon>
        <taxon>Pseudomonadati</taxon>
        <taxon>Bacteroidota</taxon>
        <taxon>Cytophagia</taxon>
        <taxon>Cytophagales</taxon>
        <taxon>Roseivirgaceae</taxon>
        <taxon>Roseivirga</taxon>
    </lineage>
</organism>
<reference evidence="2" key="1">
    <citation type="submission" date="2016-01" db="EMBL/GenBank/DDBJ databases">
        <title>Genome sequencing of Roseivirga ehrenbergii KMM 6017.</title>
        <authorList>
            <person name="Selvaratnam C."/>
            <person name="Thevarajoo S."/>
            <person name="Goh K.M."/>
            <person name="Ee R."/>
            <person name="Chan K.-G."/>
            <person name="Chong C.S."/>
        </authorList>
    </citation>
    <scope>NUCLEOTIDE SEQUENCE [LARGE SCALE GENOMIC DNA]</scope>
    <source>
        <strain evidence="2">KMM 6017</strain>
    </source>
</reference>
<feature type="transmembrane region" description="Helical" evidence="1">
    <location>
        <begin position="149"/>
        <end position="171"/>
    </location>
</feature>
<dbReference type="STRING" id="279360.MB14_14020"/>
<evidence type="ECO:0000256" key="1">
    <source>
        <dbReference type="SAM" id="Phobius"/>
    </source>
</evidence>
<feature type="transmembrane region" description="Helical" evidence="1">
    <location>
        <begin position="63"/>
        <end position="81"/>
    </location>
</feature>
<dbReference type="EMBL" id="LQZQ01000002">
    <property type="protein sequence ID" value="KYG81695.1"/>
    <property type="molecule type" value="Genomic_DNA"/>
</dbReference>
<evidence type="ECO:0000313" key="3">
    <source>
        <dbReference type="Proteomes" id="UP000075583"/>
    </source>
</evidence>
<dbReference type="Proteomes" id="UP000075583">
    <property type="component" value="Unassembled WGS sequence"/>
</dbReference>
<keyword evidence="1" id="KW-0812">Transmembrane</keyword>
<comment type="caution">
    <text evidence="2">The sequence shown here is derived from an EMBL/GenBank/DDBJ whole genome shotgun (WGS) entry which is preliminary data.</text>
</comment>
<dbReference type="AlphaFoldDB" id="A0A150XSW1"/>
<name>A0A150XSW1_ROSEK</name>
<evidence type="ECO:0000313" key="2">
    <source>
        <dbReference type="EMBL" id="KYG81695.1"/>
    </source>
</evidence>
<feature type="transmembrane region" description="Helical" evidence="1">
    <location>
        <begin position="39"/>
        <end position="57"/>
    </location>
</feature>
<proteinExistence type="predicted"/>
<accession>A0A150XSW1</accession>
<keyword evidence="1" id="KW-0472">Membrane</keyword>
<keyword evidence="3" id="KW-1185">Reference proteome</keyword>
<protein>
    <submittedName>
        <fullName evidence="2">Uncharacterized protein</fullName>
    </submittedName>
</protein>
<keyword evidence="1" id="KW-1133">Transmembrane helix</keyword>